<evidence type="ECO:0000313" key="3">
    <source>
        <dbReference type="Proteomes" id="UP000017840"/>
    </source>
</evidence>
<reference evidence="2 3" key="1">
    <citation type="journal article" date="2013" name="Genome Announc.">
        <title>Draft Genome Sequence of 'Candidatus Halobonum tyrrellensis' Strain G22, Isolated from the Hypersaline Waters of Lake Tyrrell, Australia.</title>
        <authorList>
            <person name="Ugalde J.A."/>
            <person name="Narasingarao P."/>
            <person name="Kuo S."/>
            <person name="Podell S."/>
            <person name="Allen E.E."/>
        </authorList>
    </citation>
    <scope>NUCLEOTIDE SEQUENCE [LARGE SCALE GENOMIC DNA]</scope>
    <source>
        <strain evidence="2 3">G22</strain>
    </source>
</reference>
<dbReference type="RefSeq" id="WP_023393962.1">
    <property type="nucleotide sequence ID" value="NZ_ASGZ01000022.1"/>
</dbReference>
<dbReference type="InterPro" id="IPR055956">
    <property type="entry name" value="DUF7534"/>
</dbReference>
<keyword evidence="3" id="KW-1185">Reference proteome</keyword>
<gene>
    <name evidence="2" type="ORF">K933_06877</name>
</gene>
<feature type="transmembrane region" description="Helical" evidence="1">
    <location>
        <begin position="7"/>
        <end position="28"/>
    </location>
</feature>
<keyword evidence="1" id="KW-0472">Membrane</keyword>
<feature type="transmembrane region" description="Helical" evidence="1">
    <location>
        <begin position="103"/>
        <end position="121"/>
    </location>
</feature>
<dbReference type="eggNOG" id="arCOG10179">
    <property type="taxonomic scope" value="Archaea"/>
</dbReference>
<keyword evidence="1" id="KW-1133">Transmembrane helix</keyword>
<dbReference type="AlphaFoldDB" id="V4HDZ5"/>
<protein>
    <submittedName>
        <fullName evidence="2">Uncharacterized protein</fullName>
    </submittedName>
</protein>
<evidence type="ECO:0000313" key="2">
    <source>
        <dbReference type="EMBL" id="ESP88880.1"/>
    </source>
</evidence>
<dbReference type="Pfam" id="PF24378">
    <property type="entry name" value="DUF7534"/>
    <property type="match status" value="1"/>
</dbReference>
<accession>V4HDZ5</accession>
<evidence type="ECO:0000256" key="1">
    <source>
        <dbReference type="SAM" id="Phobius"/>
    </source>
</evidence>
<dbReference type="Proteomes" id="UP000017840">
    <property type="component" value="Unassembled WGS sequence"/>
</dbReference>
<feature type="transmembrane region" description="Helical" evidence="1">
    <location>
        <begin position="78"/>
        <end position="97"/>
    </location>
</feature>
<sequence>MAPIAPLTYALFALAVGVTLVPVVYWVSRDAAARGSSSPSLWGAFTAVSGVVGLYYLLVYAPRNERSVPPSRGERAAATVVVADVGAMLVGALLAPPDPFTQLVWWLPSVVLLLPVAYPLVYRQGYRRLPVVGSV</sequence>
<dbReference type="EMBL" id="ASGZ01000022">
    <property type="protein sequence ID" value="ESP88880.1"/>
    <property type="molecule type" value="Genomic_DNA"/>
</dbReference>
<feature type="transmembrane region" description="Helical" evidence="1">
    <location>
        <begin position="40"/>
        <end position="58"/>
    </location>
</feature>
<keyword evidence="1" id="KW-0812">Transmembrane</keyword>
<proteinExistence type="predicted"/>
<organism evidence="2 3">
    <name type="scientific">Candidatus Halobonum tyrrellensis G22</name>
    <dbReference type="NCBI Taxonomy" id="1324957"/>
    <lineage>
        <taxon>Archaea</taxon>
        <taxon>Methanobacteriati</taxon>
        <taxon>Methanobacteriota</taxon>
        <taxon>Stenosarchaea group</taxon>
        <taxon>Halobacteria</taxon>
        <taxon>Halobacteriales</taxon>
        <taxon>Haloferacaceae</taxon>
        <taxon>Candidatus Halobonum</taxon>
    </lineage>
</organism>
<dbReference type="STRING" id="1324957.K933_06877"/>
<comment type="caution">
    <text evidence="2">The sequence shown here is derived from an EMBL/GenBank/DDBJ whole genome shotgun (WGS) entry which is preliminary data.</text>
</comment>
<name>V4HDZ5_9EURY</name>